<dbReference type="Gene3D" id="1.20.150.30">
    <property type="entry name" value="Zincin-like metallopeptidase, N-terminal domain"/>
    <property type="match status" value="1"/>
</dbReference>
<dbReference type="NCBIfam" id="TIGR03883">
    <property type="entry name" value="DUF2342_F420"/>
    <property type="match status" value="1"/>
</dbReference>
<evidence type="ECO:0008006" key="2">
    <source>
        <dbReference type="Google" id="ProtNLM"/>
    </source>
</evidence>
<protein>
    <recommendedName>
        <fullName evidence="2">Coenzyme F420 biosynthesis-associated protein</fullName>
    </recommendedName>
</protein>
<proteinExistence type="predicted"/>
<comment type="caution">
    <text evidence="1">The sequence shown here is derived from an EMBL/GenBank/DDBJ whole genome shotgun (WGS) entry which is preliminary data.</text>
</comment>
<dbReference type="SUPFAM" id="SSF55486">
    <property type="entry name" value="Metalloproteases ('zincins'), catalytic domain"/>
    <property type="match status" value="1"/>
</dbReference>
<dbReference type="Pfam" id="PF10103">
    <property type="entry name" value="Zincin_2"/>
    <property type="match status" value="1"/>
</dbReference>
<dbReference type="InterPro" id="IPR042271">
    <property type="entry name" value="Zinicin_2_N"/>
</dbReference>
<accession>A0A7C1JZR7</accession>
<evidence type="ECO:0000313" key="1">
    <source>
        <dbReference type="EMBL" id="HEF64765.1"/>
    </source>
</evidence>
<dbReference type="NCBIfam" id="TIGR03624">
    <property type="entry name" value="putative hydrolase"/>
    <property type="match status" value="1"/>
</dbReference>
<reference evidence="1" key="1">
    <citation type="journal article" date="2020" name="mSystems">
        <title>Genome- and Community-Level Interaction Insights into Carbon Utilization and Element Cycling Functions of Hydrothermarchaeota in Hydrothermal Sediment.</title>
        <authorList>
            <person name="Zhou Z."/>
            <person name="Liu Y."/>
            <person name="Xu W."/>
            <person name="Pan J."/>
            <person name="Luo Z.H."/>
            <person name="Li M."/>
        </authorList>
    </citation>
    <scope>NUCLEOTIDE SEQUENCE [LARGE SCALE GENOMIC DNA]</scope>
    <source>
        <strain evidence="1">SpSt-222</strain>
    </source>
</reference>
<organism evidence="1">
    <name type="scientific">Thermomicrobium roseum</name>
    <dbReference type="NCBI Taxonomy" id="500"/>
    <lineage>
        <taxon>Bacteria</taxon>
        <taxon>Pseudomonadati</taxon>
        <taxon>Thermomicrobiota</taxon>
        <taxon>Thermomicrobia</taxon>
        <taxon>Thermomicrobiales</taxon>
        <taxon>Thermomicrobiaceae</taxon>
        <taxon>Thermomicrobium</taxon>
    </lineage>
</organism>
<dbReference type="AlphaFoldDB" id="A0A7C1JZR7"/>
<sequence length="400" mass="46254">MSERSARVIGLLVGLSLGQWVGRRARDRVATWEPPGLIDWGRARELAVRFAGEVRLSTKEREEATATYRRLIEELAPAIASFVGAPVPPGIHRVYAFDRIDWIDANLEGFAEILRPLETLVSLPQHPLARVGALAWAYAGRSAATVEIGMALGFLSRRVLGQYDITVLGREPVTTGKLYFVEPNVRWLIRTWRLPEADFRRWLVLHEVTHAFEFETYPWLREHVNGLLREWVEALRLDGNLGRRFIEAVRSATRGEVGHEVTWIELLMSPEQRRLFRALQAVMAVIEGYSNFVMRQVGRHLVSEYEVIERKFEERERMRTPAEQLVLRLTGLDIKLEQYRRGEMFCRTIAERYGRDALKLLWRGPDCLPSYTELSDPDAWFQRVRRSSDQHDAGPNENRQ</sequence>
<dbReference type="EMBL" id="DSJL01000009">
    <property type="protein sequence ID" value="HEF64765.1"/>
    <property type="molecule type" value="Genomic_DNA"/>
</dbReference>
<dbReference type="PANTHER" id="PTHR39420:SF1">
    <property type="entry name" value="HYDROLASE"/>
    <property type="match status" value="1"/>
</dbReference>
<dbReference type="PANTHER" id="PTHR39420">
    <property type="match status" value="1"/>
</dbReference>
<name>A0A7C1JZR7_THERO</name>
<dbReference type="InterPro" id="IPR022454">
    <property type="entry name" value="CHP03883_F420-assoc"/>
</dbReference>
<dbReference type="InterPro" id="IPR018766">
    <property type="entry name" value="Zinicin_2"/>
</dbReference>
<gene>
    <name evidence="1" type="ORF">ENP47_04075</name>
</gene>